<dbReference type="EMBL" id="JEMT01027711">
    <property type="protein sequence ID" value="EXX56450.1"/>
    <property type="molecule type" value="Genomic_DNA"/>
</dbReference>
<keyword evidence="2" id="KW-1185">Reference proteome</keyword>
<gene>
    <name evidence="1" type="ORF">RirG_216130</name>
</gene>
<proteinExistence type="predicted"/>
<organism evidence="1 2">
    <name type="scientific">Rhizophagus irregularis (strain DAOM 197198w)</name>
    <name type="common">Glomus intraradices</name>
    <dbReference type="NCBI Taxonomy" id="1432141"/>
    <lineage>
        <taxon>Eukaryota</taxon>
        <taxon>Fungi</taxon>
        <taxon>Fungi incertae sedis</taxon>
        <taxon>Mucoromycota</taxon>
        <taxon>Glomeromycotina</taxon>
        <taxon>Glomeromycetes</taxon>
        <taxon>Glomerales</taxon>
        <taxon>Glomeraceae</taxon>
        <taxon>Rhizophagus</taxon>
    </lineage>
</organism>
<protein>
    <submittedName>
        <fullName evidence="1">Uncharacterized protein</fullName>
    </submittedName>
</protein>
<dbReference type="Proteomes" id="UP000022910">
    <property type="component" value="Unassembled WGS sequence"/>
</dbReference>
<name>A0A015IQC8_RHIIW</name>
<dbReference type="OrthoDB" id="2410190at2759"/>
<accession>A0A015IQC8</accession>
<reference evidence="1 2" key="1">
    <citation type="submission" date="2014-02" db="EMBL/GenBank/DDBJ databases">
        <title>Single nucleus genome sequencing reveals high similarity among nuclei of an endomycorrhizal fungus.</title>
        <authorList>
            <person name="Lin K."/>
            <person name="Geurts R."/>
            <person name="Zhang Z."/>
            <person name="Limpens E."/>
            <person name="Saunders D.G."/>
            <person name="Mu D."/>
            <person name="Pang E."/>
            <person name="Cao H."/>
            <person name="Cha H."/>
            <person name="Lin T."/>
            <person name="Zhou Q."/>
            <person name="Shang Y."/>
            <person name="Li Y."/>
            <person name="Ivanov S."/>
            <person name="Sharma T."/>
            <person name="Velzen R.V."/>
            <person name="Ruijter N.D."/>
            <person name="Aanen D.K."/>
            <person name="Win J."/>
            <person name="Kamoun S."/>
            <person name="Bisseling T."/>
            <person name="Huang S."/>
        </authorList>
    </citation>
    <scope>NUCLEOTIDE SEQUENCE [LARGE SCALE GENOMIC DNA]</scope>
    <source>
        <strain evidence="2">DAOM197198w</strain>
    </source>
</reference>
<sequence>MFSDKFSCGTQFDFKKLNDDEIIQFNKQIAAESEWFIDRLGMCVRSKFHIYYRVSPVILVRSVNCERRSYRQTCSPYSLIQQNPYFWSHVRIAVPDPKNIKHIPKFYYSNDPLLTYLKNNQIKQLNKLLGSISLKALDLFCQNLAGMTIRTIRRHRSASEDAINNPDLCYENVARFKRLLDVLNYKGSVAAMTDCTKLKTGLQYLSKLGCIVRSTLNYSDCKIKTYDNIYNTVSNIKNKNAITKDVKIYILQVPLLKFLPIVVALIPTRNNNAEKVFAFHQKLINIATRLDIHIISIGLDGAATEFQAQNLLQATKTNMRIQHRNIQFGINFNCPVFPKIGP</sequence>
<dbReference type="AlphaFoldDB" id="A0A015IQC8"/>
<dbReference type="HOGENOM" id="CLU_811697_0_0_1"/>
<evidence type="ECO:0000313" key="2">
    <source>
        <dbReference type="Proteomes" id="UP000022910"/>
    </source>
</evidence>
<evidence type="ECO:0000313" key="1">
    <source>
        <dbReference type="EMBL" id="EXX56450.1"/>
    </source>
</evidence>
<comment type="caution">
    <text evidence="1">The sequence shown here is derived from an EMBL/GenBank/DDBJ whole genome shotgun (WGS) entry which is preliminary data.</text>
</comment>